<dbReference type="SMART" id="SM00988">
    <property type="entry name" value="UreE_N"/>
    <property type="match status" value="1"/>
</dbReference>
<dbReference type="InterPro" id="IPR036118">
    <property type="entry name" value="UreE_N_sf"/>
</dbReference>
<dbReference type="Pfam" id="PF05194">
    <property type="entry name" value="UreE_C"/>
    <property type="match status" value="1"/>
</dbReference>
<comment type="subcellular location">
    <subcellularLocation>
        <location evidence="1 5">Cytoplasm</location>
    </subcellularLocation>
</comment>
<dbReference type="RefSeq" id="WP_016425710.1">
    <property type="nucleotide sequence ID" value="NZ_CABKRV010000002.1"/>
</dbReference>
<dbReference type="GeneID" id="93791165"/>
<dbReference type="KEGG" id="sscz:RN70_12215"/>
<dbReference type="OrthoDB" id="9810882at2"/>
<evidence type="ECO:0000256" key="2">
    <source>
        <dbReference type="ARBA" id="ARBA00022490"/>
    </source>
</evidence>
<evidence type="ECO:0000256" key="3">
    <source>
        <dbReference type="ARBA" id="ARBA00022596"/>
    </source>
</evidence>
<dbReference type="PIRSF" id="PIRSF036402">
    <property type="entry name" value="Ureas_acces_UreE"/>
    <property type="match status" value="1"/>
</dbReference>
<keyword evidence="3 5" id="KW-0533">Nickel</keyword>
<keyword evidence="11" id="KW-1185">Reference proteome</keyword>
<dbReference type="EMBL" id="POVK01000008">
    <property type="protein sequence ID" value="NHA33596.1"/>
    <property type="molecule type" value="Genomic_DNA"/>
</dbReference>
<dbReference type="GO" id="GO:0051082">
    <property type="term" value="F:unfolded protein binding"/>
    <property type="evidence" value="ECO:0007669"/>
    <property type="project" value="UniProtKB-UniRule"/>
</dbReference>
<dbReference type="Proteomes" id="UP000264146">
    <property type="component" value="Chromosome"/>
</dbReference>
<dbReference type="AlphaFoldDB" id="A0A0K1A3M2"/>
<dbReference type="Gene3D" id="2.60.260.20">
    <property type="entry name" value="Urease metallochaperone UreE, N-terminal domain"/>
    <property type="match status" value="1"/>
</dbReference>
<dbReference type="GO" id="GO:0065003">
    <property type="term" value="P:protein-containing complex assembly"/>
    <property type="evidence" value="ECO:0007669"/>
    <property type="project" value="InterPro"/>
</dbReference>
<keyword evidence="2 5" id="KW-0963">Cytoplasm</keyword>
<dbReference type="GO" id="GO:0005737">
    <property type="term" value="C:cytoplasm"/>
    <property type="evidence" value="ECO:0007669"/>
    <property type="project" value="UniProtKB-SubCell"/>
</dbReference>
<evidence type="ECO:0000313" key="7">
    <source>
        <dbReference type="EMBL" id="CAD7360834.1"/>
    </source>
</evidence>
<comment type="similarity">
    <text evidence="5">Belongs to the UreE family.</text>
</comment>
<gene>
    <name evidence="9" type="primary">ureE_1</name>
    <name evidence="5" type="synonym">ureE</name>
    <name evidence="8" type="ORF">C1O36_03475</name>
    <name evidence="9" type="ORF">NCTC12218_02539</name>
</gene>
<evidence type="ECO:0000313" key="9">
    <source>
        <dbReference type="EMBL" id="SUM90489.1"/>
    </source>
</evidence>
<dbReference type="SUPFAM" id="SSF69287">
    <property type="entry name" value="Urease metallochaperone UreE, N-terminal domain"/>
    <property type="match status" value="1"/>
</dbReference>
<dbReference type="CDD" id="cd00571">
    <property type="entry name" value="UreE"/>
    <property type="match status" value="1"/>
</dbReference>
<dbReference type="EMBL" id="LR962863">
    <property type="protein sequence ID" value="CAD7360834.1"/>
    <property type="molecule type" value="Genomic_DNA"/>
</dbReference>
<evidence type="ECO:0000313" key="11">
    <source>
        <dbReference type="Proteomes" id="UP000572988"/>
    </source>
</evidence>
<dbReference type="GO" id="GO:0006457">
    <property type="term" value="P:protein folding"/>
    <property type="evidence" value="ECO:0007669"/>
    <property type="project" value="InterPro"/>
</dbReference>
<dbReference type="SUPFAM" id="SSF69737">
    <property type="entry name" value="Urease metallochaperone UreE, C-terminal domain"/>
    <property type="match status" value="1"/>
</dbReference>
<dbReference type="STRING" id="1295.RN70_12215"/>
<sequence length="151" mass="17618">MIVEEIQGNIAQLSQDEKNIHIEKVYLENSDLVKRIQRVTSDHGTEIGIRLSQPIDLQYGDILYRDDQNMIIIDVNSEDIIAIRPRTIKEMGEIAHQLGNRHLPAQFTDENEMLVQYDYLVEDLLKEQGIPYQREDRKVNQAFKHIGHSHD</sequence>
<dbReference type="InterPro" id="IPR004029">
    <property type="entry name" value="UreE_N"/>
</dbReference>
<dbReference type="Gene3D" id="3.30.70.790">
    <property type="entry name" value="UreE, C-terminal domain"/>
    <property type="match status" value="1"/>
</dbReference>
<keyword evidence="4 5" id="KW-0143">Chaperone</keyword>
<comment type="function">
    <text evidence="5">Involved in urease metallocenter assembly. Binds nickel. Probably functions as a nickel donor during metallocenter assembly.</text>
</comment>
<dbReference type="GO" id="GO:0016151">
    <property type="term" value="F:nickel cation binding"/>
    <property type="evidence" value="ECO:0007669"/>
    <property type="project" value="UniProtKB-UniRule"/>
</dbReference>
<accession>A0A0K1A3M2</accession>
<evidence type="ECO:0000313" key="10">
    <source>
        <dbReference type="Proteomes" id="UP000264146"/>
    </source>
</evidence>
<dbReference type="InterPro" id="IPR007864">
    <property type="entry name" value="UreE_C_dom"/>
</dbReference>
<reference evidence="7 10" key="3">
    <citation type="submission" date="2020-11" db="EMBL/GenBank/DDBJ databases">
        <authorList>
            <consortium name="Pathogen Informatics"/>
        </authorList>
    </citation>
    <scope>NUCLEOTIDE SEQUENCE [LARGE SCALE GENOMIC DNA]</scope>
    <source>
        <strain evidence="7 10">NCTC12218</strain>
    </source>
</reference>
<proteinExistence type="inferred from homology"/>
<name>A0A0K1A3M2_STASC</name>
<dbReference type="KEGG" id="ssch:LH95_11510"/>
<dbReference type="GO" id="GO:0019627">
    <property type="term" value="P:urea metabolic process"/>
    <property type="evidence" value="ECO:0007669"/>
    <property type="project" value="InterPro"/>
</dbReference>
<dbReference type="HAMAP" id="MF_00822">
    <property type="entry name" value="UreE"/>
    <property type="match status" value="1"/>
</dbReference>
<feature type="domain" description="UreE urease accessory N-terminal" evidence="6">
    <location>
        <begin position="6"/>
        <end position="71"/>
    </location>
</feature>
<evidence type="ECO:0000259" key="6">
    <source>
        <dbReference type="SMART" id="SM00988"/>
    </source>
</evidence>
<dbReference type="EMBL" id="UHEF01000001">
    <property type="protein sequence ID" value="SUM90489.1"/>
    <property type="molecule type" value="Genomic_DNA"/>
</dbReference>
<evidence type="ECO:0000256" key="4">
    <source>
        <dbReference type="ARBA" id="ARBA00023186"/>
    </source>
</evidence>
<evidence type="ECO:0000256" key="1">
    <source>
        <dbReference type="ARBA" id="ARBA00004496"/>
    </source>
</evidence>
<reference evidence="9" key="2">
    <citation type="submission" date="2018-06" db="EMBL/GenBank/DDBJ databases">
        <authorList>
            <consortium name="Pathogen Informatics"/>
            <person name="Doyle S."/>
        </authorList>
    </citation>
    <scope>NUCLEOTIDE SEQUENCE [LARGE SCALE GENOMIC DNA]</scope>
    <source>
        <strain evidence="9">NCTC12218</strain>
    </source>
</reference>
<dbReference type="NCBIfam" id="NF009755">
    <property type="entry name" value="PRK13261.2-1"/>
    <property type="match status" value="1"/>
</dbReference>
<protein>
    <recommendedName>
        <fullName evidence="5">Urease accessory protein UreE</fullName>
    </recommendedName>
</protein>
<dbReference type="Proteomes" id="UP000572988">
    <property type="component" value="Unassembled WGS sequence"/>
</dbReference>
<evidence type="ECO:0000313" key="8">
    <source>
        <dbReference type="EMBL" id="NHA33596.1"/>
    </source>
</evidence>
<evidence type="ECO:0000256" key="5">
    <source>
        <dbReference type="HAMAP-Rule" id="MF_00822"/>
    </source>
</evidence>
<organism evidence="9">
    <name type="scientific">Staphylococcus schleiferi</name>
    <dbReference type="NCBI Taxonomy" id="1295"/>
    <lineage>
        <taxon>Bacteria</taxon>
        <taxon>Bacillati</taxon>
        <taxon>Bacillota</taxon>
        <taxon>Bacilli</taxon>
        <taxon>Bacillales</taxon>
        <taxon>Staphylococcaceae</taxon>
        <taxon>Staphylococcus</taxon>
    </lineage>
</organism>
<dbReference type="Pfam" id="PF02814">
    <property type="entry name" value="UreE_N"/>
    <property type="match status" value="1"/>
</dbReference>
<reference evidence="8 11" key="1">
    <citation type="submission" date="2018-01" db="EMBL/GenBank/DDBJ databases">
        <title>Complete genome sequence of Staphylococcus Scheliferi isolated from human.</title>
        <authorList>
            <person name="Abouelkhair M.A."/>
            <person name="Bemis D.A."/>
            <person name="Kania S.A."/>
        </authorList>
    </citation>
    <scope>NUCLEOTIDE SEQUENCE [LARGE SCALE GENOMIC DNA]</scope>
    <source>
        <strain evidence="8 11">ATCC 43808</strain>
    </source>
</reference>
<dbReference type="InterPro" id="IPR012406">
    <property type="entry name" value="UreE"/>
</dbReference>